<dbReference type="PROSITE" id="PS00463">
    <property type="entry name" value="ZN2_CY6_FUNGAL_1"/>
    <property type="match status" value="1"/>
</dbReference>
<accession>A0A9W9P934</accession>
<comment type="caution">
    <text evidence="6">The sequence shown here is derived from an EMBL/GenBank/DDBJ whole genome shotgun (WGS) entry which is preliminary data.</text>
</comment>
<keyword evidence="7" id="KW-1185">Reference proteome</keyword>
<evidence type="ECO:0000256" key="3">
    <source>
        <dbReference type="ARBA" id="ARBA00023163"/>
    </source>
</evidence>
<evidence type="ECO:0000256" key="1">
    <source>
        <dbReference type="ARBA" id="ARBA00023015"/>
    </source>
</evidence>
<gene>
    <name evidence="6" type="ORF">N7468_004845</name>
</gene>
<dbReference type="RefSeq" id="XP_058333145.1">
    <property type="nucleotide sequence ID" value="XM_058474142.1"/>
</dbReference>
<dbReference type="CDD" id="cd00067">
    <property type="entry name" value="GAL4"/>
    <property type="match status" value="1"/>
</dbReference>
<dbReference type="Gene3D" id="4.10.240.10">
    <property type="entry name" value="Zn(2)-C6 fungal-type DNA-binding domain"/>
    <property type="match status" value="1"/>
</dbReference>
<keyword evidence="3" id="KW-0804">Transcription</keyword>
<reference evidence="6" key="1">
    <citation type="submission" date="2022-11" db="EMBL/GenBank/DDBJ databases">
        <authorList>
            <person name="Petersen C."/>
        </authorList>
    </citation>
    <scope>NUCLEOTIDE SEQUENCE</scope>
    <source>
        <strain evidence="6">IBT 19713</strain>
    </source>
</reference>
<dbReference type="Pfam" id="PF11951">
    <property type="entry name" value="Fungal_trans_2"/>
    <property type="match status" value="1"/>
</dbReference>
<keyword evidence="4" id="KW-0539">Nucleus</keyword>
<dbReference type="Pfam" id="PF00172">
    <property type="entry name" value="Zn_clus"/>
    <property type="match status" value="1"/>
</dbReference>
<name>A0A9W9P934_9EURO</name>
<evidence type="ECO:0000256" key="2">
    <source>
        <dbReference type="ARBA" id="ARBA00023125"/>
    </source>
</evidence>
<evidence type="ECO:0000313" key="6">
    <source>
        <dbReference type="EMBL" id="KAJ5240226.1"/>
    </source>
</evidence>
<protein>
    <recommendedName>
        <fullName evidence="5">Zn(2)-C6 fungal-type domain-containing protein</fullName>
    </recommendedName>
</protein>
<evidence type="ECO:0000259" key="5">
    <source>
        <dbReference type="PROSITE" id="PS50048"/>
    </source>
</evidence>
<keyword evidence="2" id="KW-0238">DNA-binding</keyword>
<dbReference type="EMBL" id="JAPQKS010000003">
    <property type="protein sequence ID" value="KAJ5240226.1"/>
    <property type="molecule type" value="Genomic_DNA"/>
</dbReference>
<feature type="domain" description="Zn(2)-C6 fungal-type" evidence="5">
    <location>
        <begin position="19"/>
        <end position="47"/>
    </location>
</feature>
<dbReference type="GeneID" id="83201445"/>
<dbReference type="OrthoDB" id="5089701at2759"/>
<dbReference type="GO" id="GO:0003677">
    <property type="term" value="F:DNA binding"/>
    <property type="evidence" value="ECO:0007669"/>
    <property type="project" value="UniProtKB-KW"/>
</dbReference>
<dbReference type="GO" id="GO:0008270">
    <property type="term" value="F:zinc ion binding"/>
    <property type="evidence" value="ECO:0007669"/>
    <property type="project" value="InterPro"/>
</dbReference>
<dbReference type="GO" id="GO:0000981">
    <property type="term" value="F:DNA-binding transcription factor activity, RNA polymerase II-specific"/>
    <property type="evidence" value="ECO:0007669"/>
    <property type="project" value="InterPro"/>
</dbReference>
<sequence length="663" mass="74879">MAAEARRATTASHTRSFTGCATCRSRHVKCDEGRPACAMCTSFGLPCAGYKKDLFFDSKNPDNRIRFRRPLFTEVERVRMSEWLVSAAPPWSTNRMLAQIDEEGYEDVSGTDFGLQLGPFGVFKVQQSPRGLCRTPSLSVINDPEETSASSPLPDLSSVAEVFTFDTNVSPGIPFFMEALFDSADQGPSPPTPELIDTFINPTHLDNEPVTPPRLPFIDSHSPYFLQLSRPTSLSHIYPYCEQNHSSGYYLLAKALLFNGYQLNDTTLGDVLNHASLGVFYGTLAISALSLGGVSKSDDWLSQARLYFQEAECHAKHMLLTAYDIPKPAKYKSMLMAILTMVQVSTFSGDRDQAEEYFLEAEKLIRLKGLRRRKSRKVRLLHHCYAFERMFHESIFINGANSSHRLNIRRAIESSGLAPCSVDGLSFRLSKWQNLQQEMMRVRDQEEGENDLHLERPGLCFATLYPEIFGIPEPWVQLLSLIIRLGTEKDTAEHESDSSLDLKDFISRAKALEDCINRLQKPKEMTVCLDTHQSFVDRDILDHMLEAMRNALAIYFYRRIYDLNASMLQDKVSTIRDCLLQCEYADSSVVHGSAGFIWPAFIAACEAEDSKVQASFSTWFELSARRSGLSCFDQTLSSIQQIWDEKQRGNGSSMTWLDLMKKA</sequence>
<dbReference type="InterPro" id="IPR050675">
    <property type="entry name" value="OAF3"/>
</dbReference>
<reference evidence="6" key="2">
    <citation type="journal article" date="2023" name="IMA Fungus">
        <title>Comparative genomic study of the Penicillium genus elucidates a diverse pangenome and 15 lateral gene transfer events.</title>
        <authorList>
            <person name="Petersen C."/>
            <person name="Sorensen T."/>
            <person name="Nielsen M.R."/>
            <person name="Sondergaard T.E."/>
            <person name="Sorensen J.L."/>
            <person name="Fitzpatrick D.A."/>
            <person name="Frisvad J.C."/>
            <person name="Nielsen K.L."/>
        </authorList>
    </citation>
    <scope>NUCLEOTIDE SEQUENCE</scope>
    <source>
        <strain evidence="6">IBT 19713</strain>
    </source>
</reference>
<organism evidence="6 7">
    <name type="scientific">Penicillium chermesinum</name>
    <dbReference type="NCBI Taxonomy" id="63820"/>
    <lineage>
        <taxon>Eukaryota</taxon>
        <taxon>Fungi</taxon>
        <taxon>Dikarya</taxon>
        <taxon>Ascomycota</taxon>
        <taxon>Pezizomycotina</taxon>
        <taxon>Eurotiomycetes</taxon>
        <taxon>Eurotiomycetidae</taxon>
        <taxon>Eurotiales</taxon>
        <taxon>Aspergillaceae</taxon>
        <taxon>Penicillium</taxon>
    </lineage>
</organism>
<dbReference type="PROSITE" id="PS50048">
    <property type="entry name" value="ZN2_CY6_FUNGAL_2"/>
    <property type="match status" value="1"/>
</dbReference>
<evidence type="ECO:0000313" key="7">
    <source>
        <dbReference type="Proteomes" id="UP001150941"/>
    </source>
</evidence>
<dbReference type="PANTHER" id="PTHR31069:SF32">
    <property type="entry name" value="ARGININE METABOLISM REGULATION PROTEIN II"/>
    <property type="match status" value="1"/>
</dbReference>
<dbReference type="InterPro" id="IPR036864">
    <property type="entry name" value="Zn2-C6_fun-type_DNA-bd_sf"/>
</dbReference>
<keyword evidence="1" id="KW-0805">Transcription regulation</keyword>
<dbReference type="AlphaFoldDB" id="A0A9W9P934"/>
<dbReference type="SUPFAM" id="SSF57701">
    <property type="entry name" value="Zn2/Cys6 DNA-binding domain"/>
    <property type="match status" value="1"/>
</dbReference>
<evidence type="ECO:0000256" key="4">
    <source>
        <dbReference type="ARBA" id="ARBA00023242"/>
    </source>
</evidence>
<dbReference type="InterPro" id="IPR021858">
    <property type="entry name" value="Fun_TF"/>
</dbReference>
<dbReference type="PANTHER" id="PTHR31069">
    <property type="entry name" value="OLEATE-ACTIVATED TRANSCRIPTION FACTOR 1-RELATED"/>
    <property type="match status" value="1"/>
</dbReference>
<dbReference type="InterPro" id="IPR001138">
    <property type="entry name" value="Zn2Cys6_DnaBD"/>
</dbReference>
<dbReference type="Proteomes" id="UP001150941">
    <property type="component" value="Unassembled WGS sequence"/>
</dbReference>
<dbReference type="SMART" id="SM00066">
    <property type="entry name" value="GAL4"/>
    <property type="match status" value="1"/>
</dbReference>
<proteinExistence type="predicted"/>